<comment type="caution">
    <text evidence="4">The sequence shown here is derived from an EMBL/GenBank/DDBJ whole genome shotgun (WGS) entry which is preliminary data.</text>
</comment>
<dbReference type="Gene3D" id="3.30.870.10">
    <property type="entry name" value="Endonuclease Chain A"/>
    <property type="match status" value="2"/>
</dbReference>
<feature type="binding site" evidence="2">
    <location>
        <position position="243"/>
    </location>
    <ligand>
        <name>substrate</name>
    </ligand>
</feature>
<evidence type="ECO:0000313" key="4">
    <source>
        <dbReference type="EMBL" id="KAJ3254601.1"/>
    </source>
</evidence>
<name>A0AAD5Y488_9FUNG</name>
<organism evidence="4 5">
    <name type="scientific">Boothiomyces macroporosus</name>
    <dbReference type="NCBI Taxonomy" id="261099"/>
    <lineage>
        <taxon>Eukaryota</taxon>
        <taxon>Fungi</taxon>
        <taxon>Fungi incertae sedis</taxon>
        <taxon>Chytridiomycota</taxon>
        <taxon>Chytridiomycota incertae sedis</taxon>
        <taxon>Chytridiomycetes</taxon>
        <taxon>Rhizophydiales</taxon>
        <taxon>Terramycetaceae</taxon>
        <taxon>Boothiomyces</taxon>
    </lineage>
</organism>
<evidence type="ECO:0000256" key="1">
    <source>
        <dbReference type="PIRSR" id="PIRSR610347-1"/>
    </source>
</evidence>
<feature type="compositionally biased region" description="Basic and acidic residues" evidence="3">
    <location>
        <begin position="94"/>
        <end position="107"/>
    </location>
</feature>
<feature type="active site" description="Nucleophile" evidence="1">
    <location>
        <position position="241"/>
    </location>
</feature>
<dbReference type="AlphaFoldDB" id="A0AAD5Y488"/>
<evidence type="ECO:0000256" key="3">
    <source>
        <dbReference type="SAM" id="MobiDB-lite"/>
    </source>
</evidence>
<sequence>MTWTCPKCTLVQADGQECSICFNPNPNAIQVITIDSDQESDGISIISETKINPKKPDSNTKGTNQLELIKQLLSNSNGKIPLTIQDLLLPDYPATDKPEKNKRKSNEEDSQVSLTYTDIMINMDDLNYSLTQVEQLLEENRPKKHTKYMEYASGVIKMTRVPNSTSTLSISDLIDGPNLKKAVFSSFCLNEDWLLSHVPRNINKVICTHRPKDFPENKFTLAVSERLLYVFPPMGSYGSMHSKFMLLYFEDFIRIVIPSANLIEYDWAVIENIVYIQDFPKSGKQECEFFTELTEMLVAMAFPISVVRTLEDYDFRSAIGKLVTSIPGKHYWKEKWNWGHFRLSSIVSSLKYQNVQDPFVVCQSSSLGNPTTQWLKEFQNSCARGPNAPLYLMYPSRSTVIHSRNGPNGGGTLFFDKKYWTEKFPRHCLRDVKSKTKGALMHSKIIIYSANKSCQQSIQIVSMDEPVDGYMYLGSHNGTKSAWGYSLKKGDFQISNYELGIVVGFRWGPGFDIPFEFPPPKYPLYDSPWDQRV</sequence>
<evidence type="ECO:0000256" key="2">
    <source>
        <dbReference type="PIRSR" id="PIRSR610347-2"/>
    </source>
</evidence>
<dbReference type="PANTHER" id="PTHR12415">
    <property type="entry name" value="TYROSYL-DNA PHOSPHODIESTERASE 1"/>
    <property type="match status" value="1"/>
</dbReference>
<evidence type="ECO:0000313" key="5">
    <source>
        <dbReference type="Proteomes" id="UP001210925"/>
    </source>
</evidence>
<feature type="region of interest" description="Disordered" evidence="3">
    <location>
        <begin position="91"/>
        <end position="111"/>
    </location>
</feature>
<proteinExistence type="predicted"/>
<dbReference type="CDD" id="cd09122">
    <property type="entry name" value="PLDc_Tdp1_1"/>
    <property type="match status" value="1"/>
</dbReference>
<dbReference type="GO" id="GO:0005634">
    <property type="term" value="C:nucleus"/>
    <property type="evidence" value="ECO:0007669"/>
    <property type="project" value="InterPro"/>
</dbReference>
<feature type="active site" description="Proton donor/acceptor" evidence="1">
    <location>
        <position position="442"/>
    </location>
</feature>
<dbReference type="GO" id="GO:0008081">
    <property type="term" value="F:phosphoric diester hydrolase activity"/>
    <property type="evidence" value="ECO:0007669"/>
    <property type="project" value="InterPro"/>
</dbReference>
<dbReference type="SUPFAM" id="SSF56024">
    <property type="entry name" value="Phospholipase D/nuclease"/>
    <property type="match status" value="2"/>
</dbReference>
<dbReference type="PANTHER" id="PTHR12415:SF3">
    <property type="entry name" value="OS04G0403400 PROTEIN"/>
    <property type="match status" value="1"/>
</dbReference>
<protein>
    <submittedName>
        <fullName evidence="4">Uncharacterized protein</fullName>
    </submittedName>
</protein>
<dbReference type="Pfam" id="PF06087">
    <property type="entry name" value="Tyr-DNA_phospho"/>
    <property type="match status" value="1"/>
</dbReference>
<dbReference type="Proteomes" id="UP001210925">
    <property type="component" value="Unassembled WGS sequence"/>
</dbReference>
<dbReference type="GO" id="GO:0006281">
    <property type="term" value="P:DNA repair"/>
    <property type="evidence" value="ECO:0007669"/>
    <property type="project" value="InterPro"/>
</dbReference>
<gene>
    <name evidence="4" type="ORF">HK103_007086</name>
</gene>
<reference evidence="4" key="1">
    <citation type="submission" date="2020-05" db="EMBL/GenBank/DDBJ databases">
        <title>Phylogenomic resolution of chytrid fungi.</title>
        <authorList>
            <person name="Stajich J.E."/>
            <person name="Amses K."/>
            <person name="Simmons R."/>
            <person name="Seto K."/>
            <person name="Myers J."/>
            <person name="Bonds A."/>
            <person name="Quandt C.A."/>
            <person name="Barry K."/>
            <person name="Liu P."/>
            <person name="Grigoriev I."/>
            <person name="Longcore J.E."/>
            <person name="James T.Y."/>
        </authorList>
    </citation>
    <scope>NUCLEOTIDE SEQUENCE</scope>
    <source>
        <strain evidence="4">PLAUS21</strain>
    </source>
</reference>
<accession>A0AAD5Y488</accession>
<dbReference type="EMBL" id="JADGKB010000082">
    <property type="protein sequence ID" value="KAJ3254601.1"/>
    <property type="molecule type" value="Genomic_DNA"/>
</dbReference>
<dbReference type="InterPro" id="IPR010347">
    <property type="entry name" value="Tdp1"/>
</dbReference>
<feature type="binding site" evidence="2">
    <location>
        <position position="444"/>
    </location>
    <ligand>
        <name>substrate</name>
    </ligand>
</feature>
<keyword evidence="5" id="KW-1185">Reference proteome</keyword>